<dbReference type="Proteomes" id="UP000676336">
    <property type="component" value="Unassembled WGS sequence"/>
</dbReference>
<evidence type="ECO:0000313" key="1">
    <source>
        <dbReference type="EMBL" id="CAF4210736.1"/>
    </source>
</evidence>
<evidence type="ECO:0000313" key="3">
    <source>
        <dbReference type="Proteomes" id="UP000676336"/>
    </source>
</evidence>
<reference evidence="2" key="1">
    <citation type="submission" date="2021-02" db="EMBL/GenBank/DDBJ databases">
        <authorList>
            <person name="Nowell W R."/>
        </authorList>
    </citation>
    <scope>NUCLEOTIDE SEQUENCE</scope>
</reference>
<accession>A0A8S2SAI1</accession>
<gene>
    <name evidence="1" type="ORF">SMN809_LOCUS22302</name>
    <name evidence="2" type="ORF">SMN809_LOCUS22349</name>
</gene>
<feature type="non-terminal residue" evidence="2">
    <location>
        <position position="1"/>
    </location>
</feature>
<organism evidence="2 3">
    <name type="scientific">Rotaria magnacalcarata</name>
    <dbReference type="NCBI Taxonomy" id="392030"/>
    <lineage>
        <taxon>Eukaryota</taxon>
        <taxon>Metazoa</taxon>
        <taxon>Spiralia</taxon>
        <taxon>Gnathifera</taxon>
        <taxon>Rotifera</taxon>
        <taxon>Eurotatoria</taxon>
        <taxon>Bdelloidea</taxon>
        <taxon>Philodinida</taxon>
        <taxon>Philodinidae</taxon>
        <taxon>Rotaria</taxon>
    </lineage>
</organism>
<evidence type="ECO:0000313" key="2">
    <source>
        <dbReference type="EMBL" id="CAF4211909.1"/>
    </source>
</evidence>
<dbReference type="EMBL" id="CAJOBI010020290">
    <property type="protein sequence ID" value="CAF4211909.1"/>
    <property type="molecule type" value="Genomic_DNA"/>
</dbReference>
<protein>
    <submittedName>
        <fullName evidence="2">Uncharacterized protein</fullName>
    </submittedName>
</protein>
<name>A0A8S2SAI1_9BILA</name>
<comment type="caution">
    <text evidence="2">The sequence shown here is derived from an EMBL/GenBank/DDBJ whole genome shotgun (WGS) entry which is preliminary data.</text>
</comment>
<dbReference type="AlphaFoldDB" id="A0A8S2SAI1"/>
<proteinExistence type="predicted"/>
<dbReference type="EMBL" id="CAJOBI010020114">
    <property type="protein sequence ID" value="CAF4210736.1"/>
    <property type="molecule type" value="Genomic_DNA"/>
</dbReference>
<sequence>LGTANGAVLLVGLSTGNEFATSVSSSVDDIDVVGLSKN</sequence>